<dbReference type="GeneID" id="28897223"/>
<proteinExistence type="predicted"/>
<name>A0A165I136_XYLHT</name>
<feature type="compositionally biased region" description="Gly residues" evidence="1">
    <location>
        <begin position="295"/>
        <end position="321"/>
    </location>
</feature>
<dbReference type="OMA" id="VTHAENQ"/>
<feature type="region of interest" description="Disordered" evidence="1">
    <location>
        <begin position="286"/>
        <end position="341"/>
    </location>
</feature>
<protein>
    <submittedName>
        <fullName evidence="2">Uncharacterized protein</fullName>
    </submittedName>
</protein>
<evidence type="ECO:0000313" key="3">
    <source>
        <dbReference type="Proteomes" id="UP000076632"/>
    </source>
</evidence>
<dbReference type="EMBL" id="KV407456">
    <property type="protein sequence ID" value="KZF24208.1"/>
    <property type="molecule type" value="Genomic_DNA"/>
</dbReference>
<feature type="region of interest" description="Disordered" evidence="1">
    <location>
        <begin position="1"/>
        <end position="157"/>
    </location>
</feature>
<gene>
    <name evidence="2" type="ORF">L228DRAFT_245108</name>
</gene>
<dbReference type="RefSeq" id="XP_018189763.1">
    <property type="nucleotide sequence ID" value="XM_018332086.1"/>
</dbReference>
<reference evidence="2 3" key="1">
    <citation type="journal article" date="2016" name="Fungal Biol.">
        <title>The genome of Xylona heveae provides a window into fungal endophytism.</title>
        <authorList>
            <person name="Gazis R."/>
            <person name="Kuo A."/>
            <person name="Riley R."/>
            <person name="LaButti K."/>
            <person name="Lipzen A."/>
            <person name="Lin J."/>
            <person name="Amirebrahimi M."/>
            <person name="Hesse C.N."/>
            <person name="Spatafora J.W."/>
            <person name="Henrissat B."/>
            <person name="Hainaut M."/>
            <person name="Grigoriev I.V."/>
            <person name="Hibbett D.S."/>
        </authorList>
    </citation>
    <scope>NUCLEOTIDE SEQUENCE [LARGE SCALE GENOMIC DNA]</scope>
    <source>
        <strain evidence="2 3">TC161</strain>
    </source>
</reference>
<evidence type="ECO:0000256" key="1">
    <source>
        <dbReference type="SAM" id="MobiDB-lite"/>
    </source>
</evidence>
<feature type="compositionally biased region" description="Gly residues" evidence="1">
    <location>
        <begin position="366"/>
        <end position="378"/>
    </location>
</feature>
<dbReference type="InParanoid" id="A0A165I136"/>
<feature type="region of interest" description="Disordered" evidence="1">
    <location>
        <begin position="194"/>
        <end position="246"/>
    </location>
</feature>
<organism evidence="2 3">
    <name type="scientific">Xylona heveae (strain CBS 132557 / TC161)</name>
    <dbReference type="NCBI Taxonomy" id="1328760"/>
    <lineage>
        <taxon>Eukaryota</taxon>
        <taxon>Fungi</taxon>
        <taxon>Dikarya</taxon>
        <taxon>Ascomycota</taxon>
        <taxon>Pezizomycotina</taxon>
        <taxon>Xylonomycetes</taxon>
        <taxon>Xylonales</taxon>
        <taxon>Xylonaceae</taxon>
        <taxon>Xylona</taxon>
    </lineage>
</organism>
<feature type="compositionally biased region" description="Pro residues" evidence="1">
    <location>
        <begin position="1"/>
        <end position="16"/>
    </location>
</feature>
<dbReference type="AlphaFoldDB" id="A0A165I136"/>
<feature type="compositionally biased region" description="Low complexity" evidence="1">
    <location>
        <begin position="226"/>
        <end position="240"/>
    </location>
</feature>
<dbReference type="OrthoDB" id="1681166at2759"/>
<accession>A0A165I136</accession>
<feature type="compositionally biased region" description="Acidic residues" evidence="1">
    <location>
        <begin position="132"/>
        <end position="142"/>
    </location>
</feature>
<feature type="compositionally biased region" description="Low complexity" evidence="1">
    <location>
        <begin position="17"/>
        <end position="68"/>
    </location>
</feature>
<evidence type="ECO:0000313" key="2">
    <source>
        <dbReference type="EMBL" id="KZF24208.1"/>
    </source>
</evidence>
<keyword evidence="3" id="KW-1185">Reference proteome</keyword>
<feature type="region of interest" description="Disordered" evidence="1">
    <location>
        <begin position="362"/>
        <end position="384"/>
    </location>
</feature>
<dbReference type="Proteomes" id="UP000076632">
    <property type="component" value="Unassembled WGS sequence"/>
</dbReference>
<feature type="compositionally biased region" description="Basic and acidic residues" evidence="1">
    <location>
        <begin position="98"/>
        <end position="122"/>
    </location>
</feature>
<sequence length="384" mass="40065">MPPVDPNTSQPLPPPAEAISSASSPLVEKPQVPQQSEPSPRRPSNPSRHSVAQDENPTSSNPSLNPPSRSKIHTSGTFAHRTSILPDQPSSDHSNNPRKRDDDPHEHDHQDQDQDQDQHDAPPSHPSLIPDQEQEPEPEPDQDTQPPRPNFTPVFTVITDAHTGEHYHPHVHYIFSDDTSDLITAASLRTLSSASPIRSPLGGASGDVGEAEGGAPTDQTYDEGIEGNNPENVEESSSVSPLPPRNPAVDERYIVLDLNGSGDGVSSAQSLSSAWAVSSAALTPAPTWDDPPVAGGSGVGGGSAGGGAGEQQGASGTGNNGGLMLKIEGTSGIDDQSLDRGEDELQDLVGLYERRLGELKRLVEAGGPGTGSGVGTGTAGPEHR</sequence>
<dbReference type="STRING" id="1328760.A0A165I136"/>